<dbReference type="Proteomes" id="UP001596977">
    <property type="component" value="Unassembled WGS sequence"/>
</dbReference>
<proteinExistence type="predicted"/>
<dbReference type="PANTHER" id="PTHR23504">
    <property type="entry name" value="MAJOR FACILITATOR SUPERFAMILY DOMAIN-CONTAINING PROTEIN 10"/>
    <property type="match status" value="1"/>
</dbReference>
<feature type="transmembrane region" description="Helical" evidence="6">
    <location>
        <begin position="368"/>
        <end position="388"/>
    </location>
</feature>
<evidence type="ECO:0000256" key="3">
    <source>
        <dbReference type="ARBA" id="ARBA00022692"/>
    </source>
</evidence>
<dbReference type="PROSITE" id="PS50850">
    <property type="entry name" value="MFS"/>
    <property type="match status" value="1"/>
</dbReference>
<dbReference type="InterPro" id="IPR020846">
    <property type="entry name" value="MFS_dom"/>
</dbReference>
<dbReference type="Gene3D" id="1.20.1250.20">
    <property type="entry name" value="MFS general substrate transporter like domains"/>
    <property type="match status" value="1"/>
</dbReference>
<feature type="transmembrane region" description="Helical" evidence="6">
    <location>
        <begin position="279"/>
        <end position="298"/>
    </location>
</feature>
<name>A0ABW3HCQ2_9SPHN</name>
<evidence type="ECO:0000256" key="6">
    <source>
        <dbReference type="SAM" id="Phobius"/>
    </source>
</evidence>
<feature type="domain" description="Major facilitator superfamily (MFS) profile" evidence="7">
    <location>
        <begin position="1"/>
        <end position="393"/>
    </location>
</feature>
<sequence length="407" mass="41643">MPAGAFAALLLAAFCVSLAYGIALPVLPFLLELRLGAGPDVAWHTGLLTGTYTLALFLFAPLWGRLSDRRQRRRSVILAGMAGFTLSLLLFAFVDSLVALYLGRFLTGGFSAAVIPVSMALIGDWAPDENWRARRFAWLSIAGVGGFLVGPMIGGLVAGMWREGMPLSGAPFLVSAAAGAGGTLALWLTLPGRTPPSNAAAGGPIAHESARLVPRLLALSGIVAAGIGIFEVALALRAQQALGLSPGEIGLMFTECSLVMVIAQALVFNPWFPARATRWLLAPAFAALAGALALAPWMETPGRLYVAVGLIAAGAGILSPILALWVSLAAGRAQGGALGRQTAAASLGQAIGSALGGLLFGIGSSLPGLPFLTAAAAALVGLALALRLPGRLAPLAVREPATNRPKR</sequence>
<feature type="transmembrane region" description="Helical" evidence="6">
    <location>
        <begin position="43"/>
        <end position="64"/>
    </location>
</feature>
<evidence type="ECO:0000313" key="9">
    <source>
        <dbReference type="Proteomes" id="UP001596977"/>
    </source>
</evidence>
<feature type="transmembrane region" description="Helical" evidence="6">
    <location>
        <begin position="304"/>
        <end position="330"/>
    </location>
</feature>
<evidence type="ECO:0000256" key="1">
    <source>
        <dbReference type="ARBA" id="ARBA00004141"/>
    </source>
</evidence>
<evidence type="ECO:0000259" key="7">
    <source>
        <dbReference type="PROSITE" id="PS50850"/>
    </source>
</evidence>
<feature type="transmembrane region" description="Helical" evidence="6">
    <location>
        <begin position="216"/>
        <end position="237"/>
    </location>
</feature>
<gene>
    <name evidence="8" type="ORF">ACFQ1E_13885</name>
</gene>
<dbReference type="PANTHER" id="PTHR23504:SF15">
    <property type="entry name" value="MAJOR FACILITATOR SUPERFAMILY (MFS) PROFILE DOMAIN-CONTAINING PROTEIN"/>
    <property type="match status" value="1"/>
</dbReference>
<dbReference type="PRINTS" id="PR01035">
    <property type="entry name" value="TCRTETA"/>
</dbReference>
<dbReference type="EMBL" id="JBHTJG010000007">
    <property type="protein sequence ID" value="MFD0947436.1"/>
    <property type="molecule type" value="Genomic_DNA"/>
</dbReference>
<protein>
    <submittedName>
        <fullName evidence="8">MFS transporter</fullName>
    </submittedName>
</protein>
<dbReference type="InterPro" id="IPR011701">
    <property type="entry name" value="MFS"/>
</dbReference>
<keyword evidence="4 6" id="KW-1133">Transmembrane helix</keyword>
<feature type="transmembrane region" description="Helical" evidence="6">
    <location>
        <begin position="342"/>
        <end position="362"/>
    </location>
</feature>
<feature type="transmembrane region" description="Helical" evidence="6">
    <location>
        <begin position="76"/>
        <end position="102"/>
    </location>
</feature>
<reference evidence="9" key="1">
    <citation type="journal article" date="2019" name="Int. J. Syst. Evol. Microbiol.">
        <title>The Global Catalogue of Microorganisms (GCM) 10K type strain sequencing project: providing services to taxonomists for standard genome sequencing and annotation.</title>
        <authorList>
            <consortium name="The Broad Institute Genomics Platform"/>
            <consortium name="The Broad Institute Genome Sequencing Center for Infectious Disease"/>
            <person name="Wu L."/>
            <person name="Ma J."/>
        </authorList>
    </citation>
    <scope>NUCLEOTIDE SEQUENCE [LARGE SCALE GENOMIC DNA]</scope>
    <source>
        <strain evidence="9">CCUG 62982</strain>
    </source>
</reference>
<feature type="transmembrane region" description="Helical" evidence="6">
    <location>
        <begin position="249"/>
        <end position="272"/>
    </location>
</feature>
<comment type="caution">
    <text evidence="8">The sequence shown here is derived from an EMBL/GenBank/DDBJ whole genome shotgun (WGS) entry which is preliminary data.</text>
</comment>
<keyword evidence="5 6" id="KW-0472">Membrane</keyword>
<accession>A0ABW3HCQ2</accession>
<organism evidence="8 9">
    <name type="scientific">Sphingomonas canadensis</name>
    <dbReference type="NCBI Taxonomy" id="1219257"/>
    <lineage>
        <taxon>Bacteria</taxon>
        <taxon>Pseudomonadati</taxon>
        <taxon>Pseudomonadota</taxon>
        <taxon>Alphaproteobacteria</taxon>
        <taxon>Sphingomonadales</taxon>
        <taxon>Sphingomonadaceae</taxon>
        <taxon>Sphingomonas</taxon>
    </lineage>
</organism>
<dbReference type="InterPro" id="IPR001958">
    <property type="entry name" value="Tet-R_TetA/multi-R_MdtG-like"/>
</dbReference>
<keyword evidence="3 6" id="KW-0812">Transmembrane</keyword>
<evidence type="ECO:0000256" key="5">
    <source>
        <dbReference type="ARBA" id="ARBA00023136"/>
    </source>
</evidence>
<dbReference type="SUPFAM" id="SSF103473">
    <property type="entry name" value="MFS general substrate transporter"/>
    <property type="match status" value="1"/>
</dbReference>
<evidence type="ECO:0000256" key="2">
    <source>
        <dbReference type="ARBA" id="ARBA00022448"/>
    </source>
</evidence>
<feature type="transmembrane region" description="Helical" evidence="6">
    <location>
        <begin position="108"/>
        <end position="126"/>
    </location>
</feature>
<evidence type="ECO:0000313" key="8">
    <source>
        <dbReference type="EMBL" id="MFD0947436.1"/>
    </source>
</evidence>
<keyword evidence="9" id="KW-1185">Reference proteome</keyword>
<feature type="transmembrane region" description="Helical" evidence="6">
    <location>
        <begin position="138"/>
        <end position="161"/>
    </location>
</feature>
<keyword evidence="2" id="KW-0813">Transport</keyword>
<comment type="subcellular location">
    <subcellularLocation>
        <location evidence="1">Membrane</location>
        <topology evidence="1">Multi-pass membrane protein</topology>
    </subcellularLocation>
</comment>
<dbReference type="InterPro" id="IPR036259">
    <property type="entry name" value="MFS_trans_sf"/>
</dbReference>
<evidence type="ECO:0000256" key="4">
    <source>
        <dbReference type="ARBA" id="ARBA00022989"/>
    </source>
</evidence>
<dbReference type="Pfam" id="PF07690">
    <property type="entry name" value="MFS_1"/>
    <property type="match status" value="1"/>
</dbReference>
<feature type="transmembrane region" description="Helical" evidence="6">
    <location>
        <begin position="167"/>
        <end position="188"/>
    </location>
</feature>